<dbReference type="RefSeq" id="WP_354024942.1">
    <property type="nucleotide sequence ID" value="NZ_JBEPSJ010000002.1"/>
</dbReference>
<proteinExistence type="inferred from homology"/>
<comment type="similarity">
    <text evidence="2">Belongs to the CDP-alcohol phosphatidyltransferase class-I family.</text>
</comment>
<sequence length="200" mass="21775">MRSSYWVRTIGPAGAVSLLSLAVAWAAIGLAVTGQLRASVLCALLAFLLDMADGYIARRFKVSSEFGRQLDSMIDVINYSVYAAVLSAFYLAPGVLGWALGFVIVATGILRLLRFNIEGFTDDEPIKYYRGIVVVHLSLAAITLLLLKQWLGDVAWLSVVVLAVLSVLQLSLIRIRKTGRQALWASLVVPLAVGAILWLR</sequence>
<feature type="transmembrane region" description="Helical" evidence="3">
    <location>
        <begin position="98"/>
        <end position="116"/>
    </location>
</feature>
<keyword evidence="1 2" id="KW-0808">Transferase</keyword>
<keyword evidence="3" id="KW-1133">Transmembrane helix</keyword>
<dbReference type="Pfam" id="PF01066">
    <property type="entry name" value="CDP-OH_P_transf"/>
    <property type="match status" value="1"/>
</dbReference>
<comment type="caution">
    <text evidence="4">The sequence shown here is derived from an EMBL/GenBank/DDBJ whole genome shotgun (WGS) entry which is preliminary data.</text>
</comment>
<keyword evidence="3" id="KW-0812">Transmembrane</keyword>
<evidence type="ECO:0000256" key="3">
    <source>
        <dbReference type="SAM" id="Phobius"/>
    </source>
</evidence>
<feature type="transmembrane region" description="Helical" evidence="3">
    <location>
        <begin position="182"/>
        <end position="199"/>
    </location>
</feature>
<reference evidence="4 5" key="1">
    <citation type="submission" date="2024-06" db="EMBL/GenBank/DDBJ databases">
        <title>Sorghum-associated microbial communities from plants grown in Nebraska, USA.</title>
        <authorList>
            <person name="Schachtman D."/>
        </authorList>
    </citation>
    <scope>NUCLEOTIDE SEQUENCE [LARGE SCALE GENOMIC DNA]</scope>
    <source>
        <strain evidence="4 5">2857</strain>
    </source>
</reference>
<accession>A0ABV2QP13</accession>
<dbReference type="EMBL" id="JBEPSJ010000002">
    <property type="protein sequence ID" value="MET4582776.1"/>
    <property type="molecule type" value="Genomic_DNA"/>
</dbReference>
<organism evidence="4 5">
    <name type="scientific">Conyzicola nivalis</name>
    <dbReference type="NCBI Taxonomy" id="1477021"/>
    <lineage>
        <taxon>Bacteria</taxon>
        <taxon>Bacillati</taxon>
        <taxon>Actinomycetota</taxon>
        <taxon>Actinomycetes</taxon>
        <taxon>Micrococcales</taxon>
        <taxon>Microbacteriaceae</taxon>
        <taxon>Conyzicola</taxon>
    </lineage>
</organism>
<protein>
    <submittedName>
        <fullName evidence="4">CDP-diacylglycerol--serine O-phosphatidyltransferase</fullName>
        <ecNumber evidence="4">2.7.8.8</ecNumber>
    </submittedName>
</protein>
<evidence type="ECO:0000313" key="4">
    <source>
        <dbReference type="EMBL" id="MET4582776.1"/>
    </source>
</evidence>
<evidence type="ECO:0000256" key="2">
    <source>
        <dbReference type="RuleBase" id="RU003750"/>
    </source>
</evidence>
<evidence type="ECO:0000256" key="1">
    <source>
        <dbReference type="ARBA" id="ARBA00022679"/>
    </source>
</evidence>
<dbReference type="InterPro" id="IPR000462">
    <property type="entry name" value="CDP-OH_P_trans"/>
</dbReference>
<dbReference type="Gene3D" id="1.20.120.1760">
    <property type="match status" value="1"/>
</dbReference>
<dbReference type="GO" id="GO:0003882">
    <property type="term" value="F:CDP-diacylglycerol-serine O-phosphatidyltransferase activity"/>
    <property type="evidence" value="ECO:0007669"/>
    <property type="project" value="UniProtKB-EC"/>
</dbReference>
<keyword evidence="3" id="KW-0472">Membrane</keyword>
<evidence type="ECO:0000313" key="5">
    <source>
        <dbReference type="Proteomes" id="UP001549257"/>
    </source>
</evidence>
<name>A0ABV2QP13_9MICO</name>
<feature type="transmembrane region" description="Helical" evidence="3">
    <location>
        <begin position="154"/>
        <end position="175"/>
    </location>
</feature>
<keyword evidence="5" id="KW-1185">Reference proteome</keyword>
<dbReference type="InterPro" id="IPR048254">
    <property type="entry name" value="CDP_ALCOHOL_P_TRANSF_CS"/>
</dbReference>
<dbReference type="EC" id="2.7.8.8" evidence="4"/>
<dbReference type="Proteomes" id="UP001549257">
    <property type="component" value="Unassembled WGS sequence"/>
</dbReference>
<dbReference type="InterPro" id="IPR043130">
    <property type="entry name" value="CDP-OH_PTrfase_TM_dom"/>
</dbReference>
<feature type="transmembrane region" description="Helical" evidence="3">
    <location>
        <begin position="36"/>
        <end position="56"/>
    </location>
</feature>
<dbReference type="PROSITE" id="PS00379">
    <property type="entry name" value="CDP_ALCOHOL_P_TRANSF"/>
    <property type="match status" value="1"/>
</dbReference>
<gene>
    <name evidence="4" type="ORF">ABIE21_002286</name>
</gene>
<feature type="transmembrane region" description="Helical" evidence="3">
    <location>
        <begin position="128"/>
        <end position="148"/>
    </location>
</feature>